<gene>
    <name evidence="1" type="ORF">FTOL_01504</name>
</gene>
<dbReference type="EMBL" id="ONZP01000046">
    <property type="protein sequence ID" value="SPJ71776.1"/>
    <property type="molecule type" value="Genomic_DNA"/>
</dbReference>
<dbReference type="Proteomes" id="UP001187734">
    <property type="component" value="Unassembled WGS sequence"/>
</dbReference>
<protein>
    <submittedName>
        <fullName evidence="1">Uncharacterized protein</fullName>
    </submittedName>
</protein>
<keyword evidence="2" id="KW-1185">Reference proteome</keyword>
<reference evidence="1" key="1">
    <citation type="submission" date="2018-03" db="EMBL/GenBank/DDBJ databases">
        <authorList>
            <person name="Guldener U."/>
        </authorList>
    </citation>
    <scope>NUCLEOTIDE SEQUENCE</scope>
</reference>
<organism evidence="1 2">
    <name type="scientific">Fusarium torulosum</name>
    <dbReference type="NCBI Taxonomy" id="33205"/>
    <lineage>
        <taxon>Eukaryota</taxon>
        <taxon>Fungi</taxon>
        <taxon>Dikarya</taxon>
        <taxon>Ascomycota</taxon>
        <taxon>Pezizomycotina</taxon>
        <taxon>Sordariomycetes</taxon>
        <taxon>Hypocreomycetidae</taxon>
        <taxon>Hypocreales</taxon>
        <taxon>Nectriaceae</taxon>
        <taxon>Fusarium</taxon>
    </lineage>
</organism>
<evidence type="ECO:0000313" key="2">
    <source>
        <dbReference type="Proteomes" id="UP001187734"/>
    </source>
</evidence>
<accession>A0AAE8SDT6</accession>
<dbReference type="AlphaFoldDB" id="A0AAE8SDT6"/>
<sequence length="109" mass="12476">MLFLETKGLHDEGRSFRIAEAVYRGIQGQMRAVKATLMERISRMEEGSTKSKQSMLQTVHSSWPVCIVSKTNDLQISKLTGLVKRFVITDLTTREDEDKELDQDTSLER</sequence>
<name>A0AAE8SDT6_9HYPO</name>
<evidence type="ECO:0000313" key="1">
    <source>
        <dbReference type="EMBL" id="SPJ71776.1"/>
    </source>
</evidence>
<proteinExistence type="predicted"/>
<comment type="caution">
    <text evidence="1">The sequence shown here is derived from an EMBL/GenBank/DDBJ whole genome shotgun (WGS) entry which is preliminary data.</text>
</comment>